<evidence type="ECO:0000313" key="2">
    <source>
        <dbReference type="Proteomes" id="UP000230821"/>
    </source>
</evidence>
<name>A0A2G6KEB9_9BACT</name>
<reference evidence="1 2" key="1">
    <citation type="submission" date="2017-10" db="EMBL/GenBank/DDBJ databases">
        <title>Novel microbial diversity and functional potential in the marine mammal oral microbiome.</title>
        <authorList>
            <person name="Dudek N.K."/>
            <person name="Sun C.L."/>
            <person name="Burstein D."/>
            <person name="Kantor R.S."/>
            <person name="Aliaga Goltsman D.S."/>
            <person name="Bik E.M."/>
            <person name="Thomas B.C."/>
            <person name="Banfield J.F."/>
            <person name="Relman D.A."/>
        </authorList>
    </citation>
    <scope>NUCLEOTIDE SEQUENCE [LARGE SCALE GENOMIC DNA]</scope>
    <source>
        <strain evidence="1">DOLJORAL78_47_16</strain>
    </source>
</reference>
<accession>A0A2G6KEB9</accession>
<proteinExistence type="predicted"/>
<dbReference type="Proteomes" id="UP000230821">
    <property type="component" value="Unassembled WGS sequence"/>
</dbReference>
<dbReference type="EMBL" id="PDSK01000092">
    <property type="protein sequence ID" value="PIE34033.1"/>
    <property type="molecule type" value="Genomic_DNA"/>
</dbReference>
<evidence type="ECO:0000313" key="1">
    <source>
        <dbReference type="EMBL" id="PIE34033.1"/>
    </source>
</evidence>
<sequence>MIPTQQLCEIFADRHYNEAIAHTQPLLDKKTDGQDKFLSFQCLQEQSEGYLRKNLYQNTQTGVEVQAAY</sequence>
<protein>
    <submittedName>
        <fullName evidence="1">Uncharacterized protein</fullName>
    </submittedName>
</protein>
<organism evidence="1 2">
    <name type="scientific">candidate division KSB3 bacterium</name>
    <dbReference type="NCBI Taxonomy" id="2044937"/>
    <lineage>
        <taxon>Bacteria</taxon>
        <taxon>candidate division KSB3</taxon>
    </lineage>
</organism>
<dbReference type="AlphaFoldDB" id="A0A2G6KEB9"/>
<gene>
    <name evidence="1" type="ORF">CSA56_08945</name>
</gene>
<comment type="caution">
    <text evidence="1">The sequence shown here is derived from an EMBL/GenBank/DDBJ whole genome shotgun (WGS) entry which is preliminary data.</text>
</comment>